<feature type="transmembrane region" description="Helical" evidence="1">
    <location>
        <begin position="61"/>
        <end position="79"/>
    </location>
</feature>
<proteinExistence type="predicted"/>
<accession>G0TZ32</accession>
<evidence type="ECO:0000313" key="2">
    <source>
        <dbReference type="EMBL" id="CCC49235.1"/>
    </source>
</evidence>
<protein>
    <submittedName>
        <fullName evidence="2">Uncharacterized protein</fullName>
    </submittedName>
</protein>
<reference evidence="2" key="1">
    <citation type="journal article" date="2012" name="Proc. Natl. Acad. Sci. U.S.A.">
        <title>Antigenic diversity is generated by distinct evolutionary mechanisms in African trypanosome species.</title>
        <authorList>
            <person name="Jackson A.P."/>
            <person name="Berry A."/>
            <person name="Aslett M."/>
            <person name="Allison H.C."/>
            <person name="Burton P."/>
            <person name="Vavrova-Anderson J."/>
            <person name="Brown R."/>
            <person name="Browne H."/>
            <person name="Corton N."/>
            <person name="Hauser H."/>
            <person name="Gamble J."/>
            <person name="Gilderthorp R."/>
            <person name="Marcello L."/>
            <person name="McQuillan J."/>
            <person name="Otto T.D."/>
            <person name="Quail M.A."/>
            <person name="Sanders M.J."/>
            <person name="van Tonder A."/>
            <person name="Ginger M.L."/>
            <person name="Field M.C."/>
            <person name="Barry J.D."/>
            <person name="Hertz-Fowler C."/>
            <person name="Berriman M."/>
        </authorList>
    </citation>
    <scope>NUCLEOTIDE SEQUENCE</scope>
    <source>
        <strain evidence="2">Y486</strain>
    </source>
</reference>
<keyword evidence="1" id="KW-1133">Transmembrane helix</keyword>
<organism evidence="2">
    <name type="scientific">Trypanosoma vivax (strain Y486)</name>
    <dbReference type="NCBI Taxonomy" id="1055687"/>
    <lineage>
        <taxon>Eukaryota</taxon>
        <taxon>Discoba</taxon>
        <taxon>Euglenozoa</taxon>
        <taxon>Kinetoplastea</taxon>
        <taxon>Metakinetoplastina</taxon>
        <taxon>Trypanosomatida</taxon>
        <taxon>Trypanosomatidae</taxon>
        <taxon>Trypanosoma</taxon>
        <taxon>Duttonella</taxon>
    </lineage>
</organism>
<name>G0TZ32_TRYVY</name>
<feature type="transmembrane region" description="Helical" evidence="1">
    <location>
        <begin position="37"/>
        <end position="55"/>
    </location>
</feature>
<keyword evidence="1" id="KW-0472">Membrane</keyword>
<dbReference type="VEuPathDB" id="TriTrypDB:TvY486_0705580"/>
<gene>
    <name evidence="2" type="ORF">TVY486_0705580</name>
</gene>
<dbReference type="EMBL" id="HE573023">
    <property type="protein sequence ID" value="CCC49235.1"/>
    <property type="molecule type" value="Genomic_DNA"/>
</dbReference>
<dbReference type="AlphaFoldDB" id="G0TZ32"/>
<feature type="transmembrane region" description="Helical" evidence="1">
    <location>
        <begin position="6"/>
        <end position="25"/>
    </location>
</feature>
<sequence>MPDVLYMAHVLALMTASFKGWGMYVAYRIFRGVRRSLTLTALPPLICLPSFVLILHHQVLFHAPAAVIAIVFSELALFVPSAHTDDCNVGIAHAFEGVLKSGKVKCGD</sequence>
<evidence type="ECO:0000256" key="1">
    <source>
        <dbReference type="SAM" id="Phobius"/>
    </source>
</evidence>
<keyword evidence="1" id="KW-0812">Transmembrane</keyword>